<dbReference type="NCBIfam" id="TIGR01549">
    <property type="entry name" value="HAD-SF-IA-v1"/>
    <property type="match status" value="1"/>
</dbReference>
<dbReference type="Gene3D" id="3.40.50.1000">
    <property type="entry name" value="HAD superfamily/HAD-like"/>
    <property type="match status" value="1"/>
</dbReference>
<dbReference type="InterPro" id="IPR036412">
    <property type="entry name" value="HAD-like_sf"/>
</dbReference>
<dbReference type="SUPFAM" id="SSF56784">
    <property type="entry name" value="HAD-like"/>
    <property type="match status" value="1"/>
</dbReference>
<dbReference type="Gene3D" id="1.10.150.240">
    <property type="entry name" value="Putative phosphatase, domain 2"/>
    <property type="match status" value="1"/>
</dbReference>
<dbReference type="GO" id="GO:0008253">
    <property type="term" value="F:5'-nucleotidase activity"/>
    <property type="evidence" value="ECO:0007669"/>
    <property type="project" value="InterPro"/>
</dbReference>
<accession>A0A382JY42</accession>
<dbReference type="Pfam" id="PF00702">
    <property type="entry name" value="Hydrolase"/>
    <property type="match status" value="1"/>
</dbReference>
<proteinExistence type="predicted"/>
<gene>
    <name evidence="1" type="ORF">METZ01_LOCUS269480</name>
</gene>
<dbReference type="CDD" id="cd04305">
    <property type="entry name" value="HAD_Neu5Ac-Pase_like"/>
    <property type="match status" value="1"/>
</dbReference>
<dbReference type="InterPro" id="IPR011951">
    <property type="entry name" value="HAD-SF_hydro_IA_YjjG/PynA"/>
</dbReference>
<dbReference type="EMBL" id="UINC01076964">
    <property type="protein sequence ID" value="SVC16626.1"/>
    <property type="molecule type" value="Genomic_DNA"/>
</dbReference>
<dbReference type="NCBIfam" id="TIGR01509">
    <property type="entry name" value="HAD-SF-IA-v3"/>
    <property type="match status" value="1"/>
</dbReference>
<dbReference type="InterPro" id="IPR006439">
    <property type="entry name" value="HAD-SF_hydro_IA"/>
</dbReference>
<reference evidence="1" key="1">
    <citation type="submission" date="2018-05" db="EMBL/GenBank/DDBJ databases">
        <authorList>
            <person name="Lanie J.A."/>
            <person name="Ng W.-L."/>
            <person name="Kazmierczak K.M."/>
            <person name="Andrzejewski T.M."/>
            <person name="Davidsen T.M."/>
            <person name="Wayne K.J."/>
            <person name="Tettelin H."/>
            <person name="Glass J.I."/>
            <person name="Rusch D."/>
            <person name="Podicherti R."/>
            <person name="Tsui H.-C.T."/>
            <person name="Winkler M.E."/>
        </authorList>
    </citation>
    <scope>NUCLEOTIDE SEQUENCE</scope>
</reference>
<name>A0A382JY42_9ZZZZ</name>
<dbReference type="AlphaFoldDB" id="A0A382JY42"/>
<organism evidence="1">
    <name type="scientific">marine metagenome</name>
    <dbReference type="NCBI Taxonomy" id="408172"/>
    <lineage>
        <taxon>unclassified sequences</taxon>
        <taxon>metagenomes</taxon>
        <taxon>ecological metagenomes</taxon>
    </lineage>
</organism>
<dbReference type="InterPro" id="IPR052550">
    <property type="entry name" value="Pyrimidine_5'-ntase_YjjG"/>
</dbReference>
<sequence length="228" mass="25784">MGYSTFLLDLDHTLLDSDTSESLAFAQTMRAVGINDPDRYMDDYRTINLDLWAKVERGELNPQQVRTLRFERFVAQEKIDADPKQMSEDFVRGLGANGNLYRGARQVLNQLHGRCRLALVTNGLSEVQRARINRLEILKYFEAIVISAEVGVAKPGRKIFDIVFAELGAPPLDEVLMVGDSLSSDIKGGNNYGISTCWYNPKRRVLEAGFQPNYEIYDLDELLELVGF</sequence>
<evidence type="ECO:0008006" key="2">
    <source>
        <dbReference type="Google" id="ProtNLM"/>
    </source>
</evidence>
<evidence type="ECO:0000313" key="1">
    <source>
        <dbReference type="EMBL" id="SVC16626.1"/>
    </source>
</evidence>
<dbReference type="PANTHER" id="PTHR47478:SF1">
    <property type="entry name" value="PYRIMIDINE 5'-NUCLEOTIDASE YJJG"/>
    <property type="match status" value="1"/>
</dbReference>
<dbReference type="SFLD" id="SFLDG01129">
    <property type="entry name" value="C1.5:_HAD__Beta-PGM__Phosphata"/>
    <property type="match status" value="1"/>
</dbReference>
<protein>
    <recommendedName>
        <fullName evidence="2">Noncanonical pyrimidine nucleotidase, YjjG family</fullName>
    </recommendedName>
</protein>
<dbReference type="InterPro" id="IPR023214">
    <property type="entry name" value="HAD_sf"/>
</dbReference>
<dbReference type="PANTHER" id="PTHR47478">
    <property type="match status" value="1"/>
</dbReference>
<dbReference type="InterPro" id="IPR023198">
    <property type="entry name" value="PGP-like_dom2"/>
</dbReference>
<dbReference type="NCBIfam" id="TIGR02254">
    <property type="entry name" value="YjjG_YfnB"/>
    <property type="match status" value="1"/>
</dbReference>
<dbReference type="SFLD" id="SFLDS00003">
    <property type="entry name" value="Haloacid_Dehalogenase"/>
    <property type="match status" value="1"/>
</dbReference>